<dbReference type="SUPFAM" id="SSF161111">
    <property type="entry name" value="Cation efflux protein transmembrane domain-like"/>
    <property type="match status" value="1"/>
</dbReference>
<dbReference type="NCBIfam" id="TIGR01297">
    <property type="entry name" value="CDF"/>
    <property type="match status" value="1"/>
</dbReference>
<dbReference type="FunFam" id="1.20.1510.10:FF:000005">
    <property type="entry name" value="Putative Cation diffusion facilitator 1"/>
    <property type="match status" value="1"/>
</dbReference>
<dbReference type="Proteomes" id="UP000324748">
    <property type="component" value="Unassembled WGS sequence"/>
</dbReference>
<dbReference type="PANTHER" id="PTHR43840">
    <property type="entry name" value="MITOCHONDRIAL METAL TRANSPORTER 1-RELATED"/>
    <property type="match status" value="1"/>
</dbReference>
<dbReference type="OrthoDB" id="78296at2759"/>
<dbReference type="InterPro" id="IPR050291">
    <property type="entry name" value="CDF_Transporter"/>
</dbReference>
<keyword evidence="4 7" id="KW-1133">Transmembrane helix</keyword>
<keyword evidence="3 7" id="KW-0812">Transmembrane</keyword>
<evidence type="ECO:0000256" key="1">
    <source>
        <dbReference type="ARBA" id="ARBA00004141"/>
    </source>
</evidence>
<dbReference type="GO" id="GO:0030003">
    <property type="term" value="P:intracellular monoatomic cation homeostasis"/>
    <property type="evidence" value="ECO:0007669"/>
    <property type="project" value="UniProtKB-ARBA"/>
</dbReference>
<gene>
    <name evidence="10" type="ORF">PGT21_021136</name>
</gene>
<dbReference type="Pfam" id="PF01545">
    <property type="entry name" value="Cation_efflux"/>
    <property type="match status" value="1"/>
</dbReference>
<feature type="domain" description="Cation efflux protein cytoplasmic" evidence="9">
    <location>
        <begin position="380"/>
        <end position="440"/>
    </location>
</feature>
<feature type="transmembrane region" description="Helical" evidence="7">
    <location>
        <begin position="161"/>
        <end position="182"/>
    </location>
</feature>
<evidence type="ECO:0000256" key="5">
    <source>
        <dbReference type="ARBA" id="ARBA00023136"/>
    </source>
</evidence>
<feature type="transmembrane region" description="Helical" evidence="7">
    <location>
        <begin position="269"/>
        <end position="291"/>
    </location>
</feature>
<evidence type="ECO:0000256" key="7">
    <source>
        <dbReference type="SAM" id="Phobius"/>
    </source>
</evidence>
<dbReference type="InterPro" id="IPR027469">
    <property type="entry name" value="Cation_efflux_TMD_sf"/>
</dbReference>
<protein>
    <submittedName>
        <fullName evidence="10">Uncharacterized protein</fullName>
    </submittedName>
</protein>
<keyword evidence="11" id="KW-1185">Reference proteome</keyword>
<feature type="transmembrane region" description="Helical" evidence="7">
    <location>
        <begin position="188"/>
        <end position="209"/>
    </location>
</feature>
<evidence type="ECO:0000256" key="6">
    <source>
        <dbReference type="SAM" id="MobiDB-lite"/>
    </source>
</evidence>
<dbReference type="InterPro" id="IPR027470">
    <property type="entry name" value="Cation_efflux_CTD"/>
</dbReference>
<evidence type="ECO:0000256" key="3">
    <source>
        <dbReference type="ARBA" id="ARBA00022692"/>
    </source>
</evidence>
<dbReference type="GO" id="GO:0008324">
    <property type="term" value="F:monoatomic cation transmembrane transporter activity"/>
    <property type="evidence" value="ECO:0007669"/>
    <property type="project" value="InterPro"/>
</dbReference>
<reference evidence="10 11" key="1">
    <citation type="submission" date="2019-05" db="EMBL/GenBank/DDBJ databases">
        <title>Emergence of the Ug99 lineage of the wheat stem rust pathogen through somatic hybridization.</title>
        <authorList>
            <person name="Li F."/>
            <person name="Upadhyaya N.M."/>
            <person name="Sperschneider J."/>
            <person name="Matny O."/>
            <person name="Nguyen-Phuc H."/>
            <person name="Mago R."/>
            <person name="Raley C."/>
            <person name="Miller M.E."/>
            <person name="Silverstein K.A.T."/>
            <person name="Henningsen E."/>
            <person name="Hirsch C.D."/>
            <person name="Visser B."/>
            <person name="Pretorius Z.A."/>
            <person name="Steffenson B.J."/>
            <person name="Schwessinger B."/>
            <person name="Dodds P.N."/>
            <person name="Figueroa M."/>
        </authorList>
    </citation>
    <scope>NUCLEOTIDE SEQUENCE [LARGE SCALE GENOMIC DNA]</scope>
    <source>
        <strain evidence="10">21-0</strain>
    </source>
</reference>
<feature type="region of interest" description="Disordered" evidence="6">
    <location>
        <begin position="1"/>
        <end position="28"/>
    </location>
</feature>
<sequence>MNSSKEAYQGSLPSPPPSPPTDREPSTTPIDLEKLAGITTPIITTTHPLHINNRAADPIITPAYDLATHKKPADYDDSHWTTILHRYNSQNSHAHDPLLLKNSLQDESVLSRLRKRGRKARPVEDFYELQNQHINNLLKSLDEDAREAIETSQSSATQVRIAIQASFIVNCLLAALQLYAAISSLSLSFFATALDAVFDPCANFALNYAHRYASKVDLRKYPSGGSRFETIGNIIYSGVMGCASVVLVVESIESLASNKPDNPADQHLHIPAIAAVSASFVAKAILFVYCWAVRNQDGQVRVLWEDHRNDLFINAFGIFTNAAGAKIKWWIDPLGAMLISLALIVLWGVSITREFKQLAGESAPVDFMQRVVYKAMTFSQHIEKIDSCKCYHVGPNYFVEIDIVMDGNTPLWLAHDLGQELQDKLEALPNVDRAFVHLDHEVDHKPEHARYK</sequence>
<dbReference type="EMBL" id="VSWC01000053">
    <property type="protein sequence ID" value="KAA1101469.1"/>
    <property type="molecule type" value="Genomic_DNA"/>
</dbReference>
<dbReference type="GO" id="GO:0098771">
    <property type="term" value="P:inorganic ion homeostasis"/>
    <property type="evidence" value="ECO:0007669"/>
    <property type="project" value="UniProtKB-ARBA"/>
</dbReference>
<feature type="domain" description="Cation efflux protein transmembrane" evidence="8">
    <location>
        <begin position="164"/>
        <end position="348"/>
    </location>
</feature>
<dbReference type="InterPro" id="IPR058533">
    <property type="entry name" value="Cation_efflux_TM"/>
</dbReference>
<evidence type="ECO:0000259" key="9">
    <source>
        <dbReference type="Pfam" id="PF16916"/>
    </source>
</evidence>
<name>A0A5B0PNC3_PUCGR</name>
<dbReference type="PANTHER" id="PTHR43840:SF12">
    <property type="entry name" value="CATION DIFFUSION FACILITATOR 1 (AFU_ORTHOLOGUE AFUA_1G14440)"/>
    <property type="match status" value="1"/>
</dbReference>
<proteinExistence type="predicted"/>
<dbReference type="AlphaFoldDB" id="A0A5B0PNC3"/>
<dbReference type="Gene3D" id="1.20.1510.10">
    <property type="entry name" value="Cation efflux protein transmembrane domain"/>
    <property type="match status" value="1"/>
</dbReference>
<dbReference type="InterPro" id="IPR002524">
    <property type="entry name" value="Cation_efflux"/>
</dbReference>
<evidence type="ECO:0000256" key="2">
    <source>
        <dbReference type="ARBA" id="ARBA00022448"/>
    </source>
</evidence>
<evidence type="ECO:0000313" key="10">
    <source>
        <dbReference type="EMBL" id="KAA1101469.1"/>
    </source>
</evidence>
<organism evidence="10 11">
    <name type="scientific">Puccinia graminis f. sp. tritici</name>
    <dbReference type="NCBI Taxonomy" id="56615"/>
    <lineage>
        <taxon>Eukaryota</taxon>
        <taxon>Fungi</taxon>
        <taxon>Dikarya</taxon>
        <taxon>Basidiomycota</taxon>
        <taxon>Pucciniomycotina</taxon>
        <taxon>Pucciniomycetes</taxon>
        <taxon>Pucciniales</taxon>
        <taxon>Pucciniaceae</taxon>
        <taxon>Puccinia</taxon>
    </lineage>
</organism>
<dbReference type="InterPro" id="IPR036837">
    <property type="entry name" value="Cation_efflux_CTD_sf"/>
</dbReference>
<accession>A0A5B0PNC3</accession>
<dbReference type="Pfam" id="PF16916">
    <property type="entry name" value="ZT_dimer"/>
    <property type="match status" value="1"/>
</dbReference>
<keyword evidence="5 7" id="KW-0472">Membrane</keyword>
<keyword evidence="2" id="KW-0813">Transport</keyword>
<dbReference type="SUPFAM" id="SSF160240">
    <property type="entry name" value="Cation efflux protein cytoplasmic domain-like"/>
    <property type="match status" value="1"/>
</dbReference>
<comment type="subcellular location">
    <subcellularLocation>
        <location evidence="1">Membrane</location>
        <topology evidence="1">Multi-pass membrane protein</topology>
    </subcellularLocation>
</comment>
<feature type="transmembrane region" description="Helical" evidence="7">
    <location>
        <begin position="230"/>
        <end position="249"/>
    </location>
</feature>
<evidence type="ECO:0000259" key="8">
    <source>
        <dbReference type="Pfam" id="PF01545"/>
    </source>
</evidence>
<comment type="caution">
    <text evidence="10">The sequence shown here is derived from an EMBL/GenBank/DDBJ whole genome shotgun (WGS) entry which is preliminary data.</text>
</comment>
<dbReference type="Gene3D" id="3.30.70.1350">
    <property type="entry name" value="Cation efflux protein, cytoplasmic domain"/>
    <property type="match status" value="1"/>
</dbReference>
<evidence type="ECO:0000313" key="11">
    <source>
        <dbReference type="Proteomes" id="UP000324748"/>
    </source>
</evidence>
<dbReference type="GO" id="GO:0016020">
    <property type="term" value="C:membrane"/>
    <property type="evidence" value="ECO:0007669"/>
    <property type="project" value="UniProtKB-SubCell"/>
</dbReference>
<feature type="transmembrane region" description="Helical" evidence="7">
    <location>
        <begin position="335"/>
        <end position="352"/>
    </location>
</feature>
<evidence type="ECO:0000256" key="4">
    <source>
        <dbReference type="ARBA" id="ARBA00022989"/>
    </source>
</evidence>